<feature type="transmembrane region" description="Helical" evidence="5">
    <location>
        <begin position="380"/>
        <end position="399"/>
    </location>
</feature>
<feature type="transmembrane region" description="Helical" evidence="5">
    <location>
        <begin position="145"/>
        <end position="167"/>
    </location>
</feature>
<feature type="transmembrane region" description="Helical" evidence="5">
    <location>
        <begin position="116"/>
        <end position="133"/>
    </location>
</feature>
<keyword evidence="4 5" id="KW-0472">Membrane</keyword>
<dbReference type="RefSeq" id="WP_037266384.1">
    <property type="nucleotide sequence ID" value="NZ_JALZ01000044.1"/>
</dbReference>
<sequence length="418" mass="46326">MSIALAGFGRTVHISDETRDHILVTMWILITLKQFQHDELLLYPLALYFFWAFVRDFRLLFDLIVRSLIVWAYPVWFVLTMAWGAETGMILRTGLQLILTIMICYCAVLRLSARQIMLSVMIGAGWYGVLSALETDATKFARGVFASKNAFGGVMVMLFTASLCIIVDGARPRWLRLGAGMLFLLSIAMIQRSHSATAVLLAGGSFACIIVLLGRRMISGAALIGVICILTGLTASFAAFHAYAITEFDPVGSVLGAFGKDTTLTGRTVLWEYAISEIERHPWLGIGFGEFWTPEDPFSLARRIYDEFFKAYYATFSFHNTYLEIAVHQGLIGAGLVAVTALWLVGVILPGAIIHREIGAIYFLCIAAMTLTVSMTETAIMVPFSLGFMLFLMGGLLGMQRPVQQRTFRSMQGQEILQ</sequence>
<gene>
    <name evidence="7" type="ORF">OCH239_15255</name>
</gene>
<keyword evidence="2 5" id="KW-0812">Transmembrane</keyword>
<dbReference type="AlphaFoldDB" id="X7EAR5"/>
<feature type="transmembrane region" description="Helical" evidence="5">
    <location>
        <begin position="174"/>
        <end position="190"/>
    </location>
</feature>
<dbReference type="InterPro" id="IPR007016">
    <property type="entry name" value="O-antigen_ligase-rel_domated"/>
</dbReference>
<organism evidence="7 8">
    <name type="scientific">Roseivivax halodurans JCM 10272</name>
    <dbReference type="NCBI Taxonomy" id="1449350"/>
    <lineage>
        <taxon>Bacteria</taxon>
        <taxon>Pseudomonadati</taxon>
        <taxon>Pseudomonadota</taxon>
        <taxon>Alphaproteobacteria</taxon>
        <taxon>Rhodobacterales</taxon>
        <taxon>Roseobacteraceae</taxon>
        <taxon>Roseivivax</taxon>
    </lineage>
</organism>
<evidence type="ECO:0000256" key="5">
    <source>
        <dbReference type="SAM" id="Phobius"/>
    </source>
</evidence>
<protein>
    <recommendedName>
        <fullName evidence="6">O-antigen ligase-related domain-containing protein</fullName>
    </recommendedName>
</protein>
<feature type="transmembrane region" description="Helical" evidence="5">
    <location>
        <begin position="325"/>
        <end position="346"/>
    </location>
</feature>
<evidence type="ECO:0000313" key="7">
    <source>
        <dbReference type="EMBL" id="ETX12935.1"/>
    </source>
</evidence>
<feature type="transmembrane region" description="Helical" evidence="5">
    <location>
        <begin position="89"/>
        <end position="109"/>
    </location>
</feature>
<dbReference type="InterPro" id="IPR051533">
    <property type="entry name" value="WaaL-like"/>
</dbReference>
<keyword evidence="8" id="KW-1185">Reference proteome</keyword>
<evidence type="ECO:0000259" key="6">
    <source>
        <dbReference type="Pfam" id="PF04932"/>
    </source>
</evidence>
<dbReference type="PANTHER" id="PTHR37422">
    <property type="entry name" value="TEICHURONIC ACID BIOSYNTHESIS PROTEIN TUAE"/>
    <property type="match status" value="1"/>
</dbReference>
<dbReference type="EMBL" id="JALZ01000044">
    <property type="protein sequence ID" value="ETX12935.1"/>
    <property type="molecule type" value="Genomic_DNA"/>
</dbReference>
<dbReference type="Proteomes" id="UP000022447">
    <property type="component" value="Unassembled WGS sequence"/>
</dbReference>
<evidence type="ECO:0000256" key="2">
    <source>
        <dbReference type="ARBA" id="ARBA00022692"/>
    </source>
</evidence>
<dbReference type="eggNOG" id="COG3307">
    <property type="taxonomic scope" value="Bacteria"/>
</dbReference>
<feature type="domain" description="O-antigen ligase-related" evidence="6">
    <location>
        <begin position="181"/>
        <end position="336"/>
    </location>
</feature>
<reference evidence="7 8" key="1">
    <citation type="submission" date="2014-01" db="EMBL/GenBank/DDBJ databases">
        <title>Roseivivax halodurans JCM 10272 Genome Sequencing.</title>
        <authorList>
            <person name="Lai Q."/>
            <person name="Li G."/>
            <person name="Shao Z."/>
        </authorList>
    </citation>
    <scope>NUCLEOTIDE SEQUENCE [LARGE SCALE GENOMIC DNA]</scope>
    <source>
        <strain evidence="7 8">JCM 10272</strain>
    </source>
</reference>
<feature type="transmembrane region" description="Helical" evidence="5">
    <location>
        <begin position="64"/>
        <end position="83"/>
    </location>
</feature>
<proteinExistence type="predicted"/>
<evidence type="ECO:0000256" key="3">
    <source>
        <dbReference type="ARBA" id="ARBA00022989"/>
    </source>
</evidence>
<dbReference type="Pfam" id="PF04932">
    <property type="entry name" value="Wzy_C"/>
    <property type="match status" value="1"/>
</dbReference>
<comment type="subcellular location">
    <subcellularLocation>
        <location evidence="1">Membrane</location>
        <topology evidence="1">Multi-pass membrane protein</topology>
    </subcellularLocation>
</comment>
<comment type="caution">
    <text evidence="7">The sequence shown here is derived from an EMBL/GenBank/DDBJ whole genome shotgun (WGS) entry which is preliminary data.</text>
</comment>
<dbReference type="GO" id="GO:0016020">
    <property type="term" value="C:membrane"/>
    <property type="evidence" value="ECO:0007669"/>
    <property type="project" value="UniProtKB-SubCell"/>
</dbReference>
<name>X7EAR5_9RHOB</name>
<evidence type="ECO:0000256" key="1">
    <source>
        <dbReference type="ARBA" id="ARBA00004141"/>
    </source>
</evidence>
<feature type="transmembrane region" description="Helical" evidence="5">
    <location>
        <begin position="221"/>
        <end position="245"/>
    </location>
</feature>
<dbReference type="PANTHER" id="PTHR37422:SF17">
    <property type="entry name" value="O-ANTIGEN LIGASE"/>
    <property type="match status" value="1"/>
</dbReference>
<feature type="transmembrane region" description="Helical" evidence="5">
    <location>
        <begin position="358"/>
        <end position="374"/>
    </location>
</feature>
<dbReference type="OrthoDB" id="4391260at2"/>
<dbReference type="STRING" id="1449350.OCH239_15255"/>
<evidence type="ECO:0000313" key="8">
    <source>
        <dbReference type="Proteomes" id="UP000022447"/>
    </source>
</evidence>
<evidence type="ECO:0000256" key="4">
    <source>
        <dbReference type="ARBA" id="ARBA00023136"/>
    </source>
</evidence>
<accession>X7EAR5</accession>
<feature type="transmembrane region" description="Helical" evidence="5">
    <location>
        <begin position="196"/>
        <end position="214"/>
    </location>
</feature>
<keyword evidence="3 5" id="KW-1133">Transmembrane helix</keyword>